<evidence type="ECO:0000313" key="1">
    <source>
        <dbReference type="EMBL" id="RML27074.1"/>
    </source>
</evidence>
<sequence>MSSSLLVEDWLRPHLDSGAPEPMLEPWWQRFTGPHLYCPGRRYLPSPLKAFIYFINTP</sequence>
<gene>
    <name evidence="1" type="ORF">ALQ98_100989</name>
</gene>
<evidence type="ECO:0000313" key="2">
    <source>
        <dbReference type="Proteomes" id="UP000267978"/>
    </source>
</evidence>
<dbReference type="EMBL" id="RBNO01000042">
    <property type="protein sequence ID" value="RML27074.1"/>
    <property type="molecule type" value="Genomic_DNA"/>
</dbReference>
<name>A0AB74A876_PSESX</name>
<proteinExistence type="predicted"/>
<dbReference type="AlphaFoldDB" id="A0AB74A876"/>
<protein>
    <submittedName>
        <fullName evidence="1">Regulatory protein LysR</fullName>
    </submittedName>
</protein>
<dbReference type="Proteomes" id="UP000267978">
    <property type="component" value="Unassembled WGS sequence"/>
</dbReference>
<accession>A0AB74A876</accession>
<comment type="caution">
    <text evidence="1">The sequence shown here is derived from an EMBL/GenBank/DDBJ whole genome shotgun (WGS) entry which is preliminary data.</text>
</comment>
<reference evidence="1 2" key="1">
    <citation type="submission" date="2018-08" db="EMBL/GenBank/DDBJ databases">
        <title>Recombination of ecologically and evolutionarily significant loci maintains genetic cohesion in the Pseudomonas syringae species complex.</title>
        <authorList>
            <person name="Dillon M."/>
            <person name="Thakur S."/>
            <person name="Almeida R.N.D."/>
            <person name="Weir B.S."/>
            <person name="Guttman D.S."/>
        </authorList>
    </citation>
    <scope>NUCLEOTIDE SEQUENCE [LARGE SCALE GENOMIC DNA]</scope>
    <source>
        <strain evidence="1 2">ICMP 3946</strain>
    </source>
</reference>
<organism evidence="1 2">
    <name type="scientific">Pseudomonas syringae pv. lapsa</name>
    <dbReference type="NCBI Taxonomy" id="199201"/>
    <lineage>
        <taxon>Bacteria</taxon>
        <taxon>Pseudomonadati</taxon>
        <taxon>Pseudomonadota</taxon>
        <taxon>Gammaproteobacteria</taxon>
        <taxon>Pseudomonadales</taxon>
        <taxon>Pseudomonadaceae</taxon>
        <taxon>Pseudomonas</taxon>
        <taxon>Pseudomonas syringae</taxon>
    </lineage>
</organism>